<dbReference type="InterPro" id="IPR015943">
    <property type="entry name" value="WD40/YVTN_repeat-like_dom_sf"/>
</dbReference>
<accession>B0MU78</accession>
<sequence>MFNGLKRGIVICACAALAVSCMDYGPIEKEDFEIDNIGSGDEVTGKGLFITNEGNFMYGNASLSYYDPEKKHVENEVFARANAIKLGDVAQSMVIRNGIGWIVVNNSGVIYAIDINTFKEVGRITGFTSPRYIHFLSDEKAYVTQIWDPRIYIVNPKTYQITGYVETDMDFETGSTEQMVQYDKYVFTNCWSYQNRILVIDTETDKVCDQITVGIQPTSLVMDKYNKIWTVTDGGYEGSPYGHEAPSLYCIDAATRKIEKQFKFKFGDWPSEVQLNGTRDTLYFINKAVWRLPVTADKFPVKPFLPYNNTLYYGLTINPVNSEVYIADAIDYVQNGVVLRYSPDGELLDEFYVGIIPGAFCWR</sequence>
<dbReference type="Pfam" id="PF16819">
    <property type="entry name" value="DUF5074"/>
    <property type="match status" value="1"/>
</dbReference>
<gene>
    <name evidence="1" type="ORF">ALIPUT_00204</name>
</gene>
<evidence type="ECO:0000313" key="2">
    <source>
        <dbReference type="Proteomes" id="UP000005819"/>
    </source>
</evidence>
<name>B0MU78_9BACT</name>
<dbReference type="AlphaFoldDB" id="B0MU78"/>
<protein>
    <recommendedName>
        <fullName evidence="3">Surface layer protein</fullName>
    </recommendedName>
</protein>
<evidence type="ECO:0000313" key="1">
    <source>
        <dbReference type="EMBL" id="EDS04333.1"/>
    </source>
</evidence>
<dbReference type="GeneID" id="73803301"/>
<dbReference type="PANTHER" id="PTHR47197:SF3">
    <property type="entry name" value="DIHYDRO-HEME D1 DEHYDROGENASE"/>
    <property type="match status" value="1"/>
</dbReference>
<dbReference type="InterPro" id="IPR031815">
    <property type="entry name" value="DUF5074"/>
</dbReference>
<reference evidence="1" key="2">
    <citation type="submission" date="2013-09" db="EMBL/GenBank/DDBJ databases">
        <title>Draft genome sequence of Alistipes putredinis (DSM 17216).</title>
        <authorList>
            <person name="Sudarsanam P."/>
            <person name="Ley R."/>
            <person name="Guruge J."/>
            <person name="Turnbaugh P.J."/>
            <person name="Mahowald M."/>
            <person name="Liep D."/>
            <person name="Gordon J."/>
        </authorList>
    </citation>
    <scope>NUCLEOTIDE SEQUENCE</scope>
    <source>
        <strain evidence="1">DSM 17216</strain>
    </source>
</reference>
<proteinExistence type="predicted"/>
<reference evidence="1" key="1">
    <citation type="submission" date="2007-10" db="EMBL/GenBank/DDBJ databases">
        <authorList>
            <person name="Fulton L."/>
            <person name="Clifton S."/>
            <person name="Fulton B."/>
            <person name="Xu J."/>
            <person name="Minx P."/>
            <person name="Pepin K.H."/>
            <person name="Johnson M."/>
            <person name="Thiruvilangam P."/>
            <person name="Bhonagiri V."/>
            <person name="Nash W.E."/>
            <person name="Mardis E.R."/>
            <person name="Wilson R.K."/>
        </authorList>
    </citation>
    <scope>NUCLEOTIDE SEQUENCE [LARGE SCALE GENOMIC DNA]</scope>
    <source>
        <strain evidence="1">DSM 17216</strain>
    </source>
</reference>
<dbReference type="Gene3D" id="2.130.10.10">
    <property type="entry name" value="YVTN repeat-like/Quinoprotein amine dehydrogenase"/>
    <property type="match status" value="1"/>
</dbReference>
<dbReference type="eggNOG" id="COG3391">
    <property type="taxonomic scope" value="Bacteria"/>
</dbReference>
<keyword evidence="2" id="KW-1185">Reference proteome</keyword>
<organism evidence="1 2">
    <name type="scientific">Alistipes putredinis DSM 17216</name>
    <dbReference type="NCBI Taxonomy" id="445970"/>
    <lineage>
        <taxon>Bacteria</taxon>
        <taxon>Pseudomonadati</taxon>
        <taxon>Bacteroidota</taxon>
        <taxon>Bacteroidia</taxon>
        <taxon>Bacteroidales</taxon>
        <taxon>Rikenellaceae</taxon>
        <taxon>Alistipes</taxon>
    </lineage>
</organism>
<comment type="caution">
    <text evidence="1">The sequence shown here is derived from an EMBL/GenBank/DDBJ whole genome shotgun (WGS) entry which is preliminary data.</text>
</comment>
<dbReference type="InterPro" id="IPR011048">
    <property type="entry name" value="Haem_d1_sf"/>
</dbReference>
<dbReference type="EMBL" id="ABFK02000016">
    <property type="protein sequence ID" value="EDS04333.1"/>
    <property type="molecule type" value="Genomic_DNA"/>
</dbReference>
<dbReference type="RefSeq" id="WP_004329034.1">
    <property type="nucleotide sequence ID" value="NZ_DS499579.1"/>
</dbReference>
<dbReference type="InterPro" id="IPR051200">
    <property type="entry name" value="Host-pathogen_enzymatic-act"/>
</dbReference>
<evidence type="ECO:0008006" key="3">
    <source>
        <dbReference type="Google" id="ProtNLM"/>
    </source>
</evidence>
<dbReference type="SUPFAM" id="SSF51004">
    <property type="entry name" value="C-terminal (heme d1) domain of cytochrome cd1-nitrite reductase"/>
    <property type="match status" value="1"/>
</dbReference>
<dbReference type="Proteomes" id="UP000005819">
    <property type="component" value="Unassembled WGS sequence"/>
</dbReference>
<dbReference type="PROSITE" id="PS51257">
    <property type="entry name" value="PROKAR_LIPOPROTEIN"/>
    <property type="match status" value="1"/>
</dbReference>
<dbReference type="HOGENOM" id="CLU_035696_0_0_10"/>
<dbReference type="PANTHER" id="PTHR47197">
    <property type="entry name" value="PROTEIN NIRF"/>
    <property type="match status" value="1"/>
</dbReference>